<evidence type="ECO:0000313" key="5">
    <source>
        <dbReference type="EMBL" id="MDD7964225.1"/>
    </source>
</evidence>
<dbReference type="InterPro" id="IPR009057">
    <property type="entry name" value="Homeodomain-like_sf"/>
</dbReference>
<dbReference type="InterPro" id="IPR037923">
    <property type="entry name" value="HTH-like"/>
</dbReference>
<keyword evidence="1" id="KW-0805">Transcription regulation</keyword>
<feature type="domain" description="HTH araC/xylS-type" evidence="4">
    <location>
        <begin position="175"/>
        <end position="272"/>
    </location>
</feature>
<dbReference type="PANTHER" id="PTHR46796:SF2">
    <property type="entry name" value="TRANSCRIPTIONAL REGULATORY PROTEIN"/>
    <property type="match status" value="1"/>
</dbReference>
<organism evidence="5 6">
    <name type="scientific">Actinomycetospora lemnae</name>
    <dbReference type="NCBI Taxonomy" id="3019891"/>
    <lineage>
        <taxon>Bacteria</taxon>
        <taxon>Bacillati</taxon>
        <taxon>Actinomycetota</taxon>
        <taxon>Actinomycetes</taxon>
        <taxon>Pseudonocardiales</taxon>
        <taxon>Pseudonocardiaceae</taxon>
        <taxon>Actinomycetospora</taxon>
    </lineage>
</organism>
<dbReference type="Gene3D" id="1.10.10.60">
    <property type="entry name" value="Homeodomain-like"/>
    <property type="match status" value="1"/>
</dbReference>
<dbReference type="SUPFAM" id="SSF46689">
    <property type="entry name" value="Homeodomain-like"/>
    <property type="match status" value="2"/>
</dbReference>
<accession>A0ABT5SN06</accession>
<proteinExistence type="predicted"/>
<dbReference type="InterPro" id="IPR003313">
    <property type="entry name" value="AraC-bd"/>
</dbReference>
<evidence type="ECO:0000256" key="2">
    <source>
        <dbReference type="ARBA" id="ARBA00023125"/>
    </source>
</evidence>
<dbReference type="SMART" id="SM00342">
    <property type="entry name" value="HTH_ARAC"/>
    <property type="match status" value="1"/>
</dbReference>
<dbReference type="SUPFAM" id="SSF51215">
    <property type="entry name" value="Regulatory protein AraC"/>
    <property type="match status" value="1"/>
</dbReference>
<evidence type="ECO:0000313" key="6">
    <source>
        <dbReference type="Proteomes" id="UP001300763"/>
    </source>
</evidence>
<keyword evidence="6" id="KW-1185">Reference proteome</keyword>
<dbReference type="InterPro" id="IPR050204">
    <property type="entry name" value="AraC_XylS_family_regulators"/>
</dbReference>
<dbReference type="RefSeq" id="WP_274198766.1">
    <property type="nucleotide sequence ID" value="NZ_JAQZAO010000001.1"/>
</dbReference>
<dbReference type="InterPro" id="IPR018060">
    <property type="entry name" value="HTH_AraC"/>
</dbReference>
<gene>
    <name evidence="5" type="ORF">PGB27_02585</name>
</gene>
<dbReference type="Pfam" id="PF12833">
    <property type="entry name" value="HTH_18"/>
    <property type="match status" value="1"/>
</dbReference>
<reference evidence="5 6" key="1">
    <citation type="submission" date="2023-02" db="EMBL/GenBank/DDBJ databases">
        <title>Genome sequencing required for Actinomycetospora new species description.</title>
        <authorList>
            <person name="Saimee Y."/>
            <person name="Duangmal K."/>
        </authorList>
    </citation>
    <scope>NUCLEOTIDE SEQUENCE [LARGE SCALE GENOMIC DNA]</scope>
    <source>
        <strain evidence="5 6">DW7H6</strain>
    </source>
</reference>
<evidence type="ECO:0000256" key="3">
    <source>
        <dbReference type="ARBA" id="ARBA00023163"/>
    </source>
</evidence>
<dbReference type="EMBL" id="JAQZAO010000001">
    <property type="protein sequence ID" value="MDD7964225.1"/>
    <property type="molecule type" value="Genomic_DNA"/>
</dbReference>
<name>A0ABT5SN06_9PSEU</name>
<dbReference type="PROSITE" id="PS01124">
    <property type="entry name" value="HTH_ARAC_FAMILY_2"/>
    <property type="match status" value="1"/>
</dbReference>
<protein>
    <submittedName>
        <fullName evidence="5">AraC family transcriptional regulator</fullName>
    </submittedName>
</protein>
<dbReference type="Pfam" id="PF02311">
    <property type="entry name" value="AraC_binding"/>
    <property type="match status" value="1"/>
</dbReference>
<keyword evidence="3" id="KW-0804">Transcription</keyword>
<sequence>MATGSRDRVRAWRPAVPGVAEVFHARFVDHAYPSHTHEAWTLLIIDDGAVRYDLDRHEHGAVPASVTLLPPHVAHDGRSARPEGFRKRVVYLDDAALDAADGTSLVGRAVDHPAVDDAVLRRRVDQLHHVLAQPGEELAAQSRLAFVTERLAAHLGARPEEPHHGEHSRDPGLAHRLRDLLDDRLVEGLGLDEASRLLHAHPTHLVRAFGTEFGLPPHRYLTGRRVDLARRLVLEGMAPAAVATAAGFHDQAHLTRHFRRVVGTTPGRFTARGA</sequence>
<evidence type="ECO:0000259" key="4">
    <source>
        <dbReference type="PROSITE" id="PS01124"/>
    </source>
</evidence>
<comment type="caution">
    <text evidence="5">The sequence shown here is derived from an EMBL/GenBank/DDBJ whole genome shotgun (WGS) entry which is preliminary data.</text>
</comment>
<dbReference type="PANTHER" id="PTHR46796">
    <property type="entry name" value="HTH-TYPE TRANSCRIPTIONAL ACTIVATOR RHAS-RELATED"/>
    <property type="match status" value="1"/>
</dbReference>
<evidence type="ECO:0000256" key="1">
    <source>
        <dbReference type="ARBA" id="ARBA00023015"/>
    </source>
</evidence>
<keyword evidence="2" id="KW-0238">DNA-binding</keyword>
<dbReference type="Proteomes" id="UP001300763">
    <property type="component" value="Unassembled WGS sequence"/>
</dbReference>